<sequence>MKSSQISRSDSQAFEGTSMSICSSMLFMIGQSWYELKRRPCGYCISFMSVLIVVAASAVSQSIIDRAPLIFLKSAEGPAAQSDISYTQFSDQAYCQFQLPQ</sequence>
<keyword evidence="1" id="KW-1133">Transmembrane helix</keyword>
<gene>
    <name evidence="2" type="ORF">FGO68_gene16227</name>
</gene>
<dbReference type="Proteomes" id="UP000785679">
    <property type="component" value="Unassembled WGS sequence"/>
</dbReference>
<protein>
    <submittedName>
        <fullName evidence="2">Uncharacterized protein</fullName>
    </submittedName>
</protein>
<name>A0A8J8SYF8_HALGN</name>
<evidence type="ECO:0000256" key="1">
    <source>
        <dbReference type="SAM" id="Phobius"/>
    </source>
</evidence>
<keyword evidence="1" id="KW-0812">Transmembrane</keyword>
<proteinExistence type="predicted"/>
<keyword evidence="3" id="KW-1185">Reference proteome</keyword>
<reference evidence="2" key="1">
    <citation type="submission" date="2019-06" db="EMBL/GenBank/DDBJ databases">
        <authorList>
            <person name="Zheng W."/>
        </authorList>
    </citation>
    <scope>NUCLEOTIDE SEQUENCE</scope>
    <source>
        <strain evidence="2">QDHG01</strain>
    </source>
</reference>
<accession>A0A8J8SYF8</accession>
<dbReference type="PANTHER" id="PTHR32522">
    <property type="match status" value="1"/>
</dbReference>
<comment type="caution">
    <text evidence="2">The sequence shown here is derived from an EMBL/GenBank/DDBJ whole genome shotgun (WGS) entry which is preliminary data.</text>
</comment>
<dbReference type="PANTHER" id="PTHR32522:SF3">
    <property type="entry name" value="ABC3 TRANSPORTER PERMEASE PROTEIN DOMAIN-CONTAINING PROTEIN"/>
    <property type="match status" value="1"/>
</dbReference>
<dbReference type="EMBL" id="RRYP01016544">
    <property type="protein sequence ID" value="TNV74931.1"/>
    <property type="molecule type" value="Genomic_DNA"/>
</dbReference>
<keyword evidence="1" id="KW-0472">Membrane</keyword>
<organism evidence="2 3">
    <name type="scientific">Halteria grandinella</name>
    <dbReference type="NCBI Taxonomy" id="5974"/>
    <lineage>
        <taxon>Eukaryota</taxon>
        <taxon>Sar</taxon>
        <taxon>Alveolata</taxon>
        <taxon>Ciliophora</taxon>
        <taxon>Intramacronucleata</taxon>
        <taxon>Spirotrichea</taxon>
        <taxon>Stichotrichia</taxon>
        <taxon>Sporadotrichida</taxon>
        <taxon>Halteriidae</taxon>
        <taxon>Halteria</taxon>
    </lineage>
</organism>
<evidence type="ECO:0000313" key="3">
    <source>
        <dbReference type="Proteomes" id="UP000785679"/>
    </source>
</evidence>
<dbReference type="AlphaFoldDB" id="A0A8J8SYF8"/>
<dbReference type="OrthoDB" id="313105at2759"/>
<evidence type="ECO:0000313" key="2">
    <source>
        <dbReference type="EMBL" id="TNV74931.1"/>
    </source>
</evidence>
<feature type="transmembrane region" description="Helical" evidence="1">
    <location>
        <begin position="45"/>
        <end position="64"/>
    </location>
</feature>